<dbReference type="Proteomes" id="UP001198602">
    <property type="component" value="Unassembled WGS sequence"/>
</dbReference>
<sequence>MKYTVAVRALCEFTAKQGDLDQRFTPSPSAQEGIAGHAAVQARRGAGYRSEVALEGGWGDLQVRGRADGYDPDQNLVEEIKTYRGKFDAIPDNHRHLHWAQVRVYGHLLCRQLDLDRIHLALVYYEIGSGQETVLRETQDAPALAALFAGLCERFSDWARSEAAHRAARDSALAALRFPHADFRPGQRQLAENVYRANASGRCLLAQAPTGIGKTVGSLFPALKALPEQGLDKLFFLAAKTPGRRLALDAAASLGAGRTMALRVLELSARDKACEHPDKACQGESCPLARGFYDRLPAARAAAVQAAAASLLDREALRALALAHDVCPYYLGSEMARWSDMVVGDYNYYFDGGAMLYALAQSNGWRASVLVDEAHNMVARARAMYSVELDRAGLRAARANAPEPVRKALERVGRAWTGVDKDAPAPYQVLPELPGKLLDTLQNATSTVNDFLAEFPGPLDPELQRFYFDALGFIRLAESFGDHSLCDLVRAGVRDSTISIRNVVPAPFLAPRFAGAHSATLFSATLGPWHYFCDLLGMPPDTAWADVASPFSASQLEVHVATGISTRYQQRAASLVPIADLIARQYLAREGNYLAFFSSFDYLEQVLAQLAARHPQVPAWRQERRMSEAERAEFLARFVPGGRGVGFAVLGGSFGEGIDLPGERLIGAFVATLGLPQVNPVNEQLRERMGAMFGAGYDYTYLYPGMQKVVQAAGRVIRTETDRGVVWLIDDRFARAEVRALLPAWWDVDRRPAASTIAT</sequence>
<evidence type="ECO:0000256" key="7">
    <source>
        <dbReference type="ARBA" id="ARBA00023014"/>
    </source>
</evidence>
<dbReference type="InterPro" id="IPR027417">
    <property type="entry name" value="P-loop_NTPase"/>
</dbReference>
<evidence type="ECO:0000313" key="12">
    <source>
        <dbReference type="EMBL" id="MCA1856400.1"/>
    </source>
</evidence>
<accession>A0ABS7YDH1</accession>
<dbReference type="PANTHER" id="PTHR11472:SF34">
    <property type="entry name" value="REGULATOR OF TELOMERE ELONGATION HELICASE 1"/>
    <property type="match status" value="1"/>
</dbReference>
<dbReference type="SMART" id="SM00491">
    <property type="entry name" value="HELICc2"/>
    <property type="match status" value="1"/>
</dbReference>
<feature type="domain" description="Helicase ATP-binding" evidence="11">
    <location>
        <begin position="173"/>
        <end position="430"/>
    </location>
</feature>
<dbReference type="RefSeq" id="WP_225238686.1">
    <property type="nucleotide sequence ID" value="NZ_JAHYBX010000003.1"/>
</dbReference>
<evidence type="ECO:0000256" key="2">
    <source>
        <dbReference type="ARBA" id="ARBA00022741"/>
    </source>
</evidence>
<dbReference type="Gene3D" id="3.90.320.10">
    <property type="match status" value="1"/>
</dbReference>
<dbReference type="InterPro" id="IPR014013">
    <property type="entry name" value="Helic_SF1/SF2_ATP-bd_DinG/Rad3"/>
</dbReference>
<dbReference type="InterPro" id="IPR045028">
    <property type="entry name" value="DinG/Rad3-like"/>
</dbReference>
<dbReference type="InterPro" id="IPR010614">
    <property type="entry name" value="RAD3-like_helicase_DEAD"/>
</dbReference>
<dbReference type="GO" id="GO:0004386">
    <property type="term" value="F:helicase activity"/>
    <property type="evidence" value="ECO:0007669"/>
    <property type="project" value="UniProtKB-KW"/>
</dbReference>
<organism evidence="12 13">
    <name type="scientific">Massilia hydrophila</name>
    <dbReference type="NCBI Taxonomy" id="3044279"/>
    <lineage>
        <taxon>Bacteria</taxon>
        <taxon>Pseudomonadati</taxon>
        <taxon>Pseudomonadota</taxon>
        <taxon>Betaproteobacteria</taxon>
        <taxon>Burkholderiales</taxon>
        <taxon>Oxalobacteraceae</taxon>
        <taxon>Telluria group</taxon>
        <taxon>Massilia</taxon>
    </lineage>
</organism>
<proteinExistence type="inferred from homology"/>
<dbReference type="Pfam" id="PF06733">
    <property type="entry name" value="DEAD_2"/>
    <property type="match status" value="1"/>
</dbReference>
<comment type="similarity">
    <text evidence="10">Belongs to the helicase family. DinG subfamily.</text>
</comment>
<gene>
    <name evidence="12" type="ORF">LE190_10780</name>
</gene>
<dbReference type="PANTHER" id="PTHR11472">
    <property type="entry name" value="DNA REPAIR DEAD HELICASE RAD3/XP-D SUBFAMILY MEMBER"/>
    <property type="match status" value="1"/>
</dbReference>
<keyword evidence="13" id="KW-1185">Reference proteome</keyword>
<evidence type="ECO:0000256" key="8">
    <source>
        <dbReference type="ARBA" id="ARBA00023125"/>
    </source>
</evidence>
<evidence type="ECO:0000256" key="10">
    <source>
        <dbReference type="ARBA" id="ARBA00038058"/>
    </source>
</evidence>
<dbReference type="InterPro" id="IPR006555">
    <property type="entry name" value="ATP-dep_Helicase_C"/>
</dbReference>
<dbReference type="InterPro" id="IPR011604">
    <property type="entry name" value="PDDEXK-like_dom_sf"/>
</dbReference>
<dbReference type="EMBL" id="JAHYBX010000003">
    <property type="protein sequence ID" value="MCA1856400.1"/>
    <property type="molecule type" value="Genomic_DNA"/>
</dbReference>
<protein>
    <submittedName>
        <fullName evidence="12">ATP-dependent DNA helicase</fullName>
    </submittedName>
</protein>
<dbReference type="Gene3D" id="3.40.50.300">
    <property type="entry name" value="P-loop containing nucleotide triphosphate hydrolases"/>
    <property type="match status" value="2"/>
</dbReference>
<name>A0ABS7YDH1_9BURK</name>
<evidence type="ECO:0000256" key="4">
    <source>
        <dbReference type="ARBA" id="ARBA00022806"/>
    </source>
</evidence>
<keyword evidence="2" id="KW-0547">Nucleotide-binding</keyword>
<evidence type="ECO:0000313" key="13">
    <source>
        <dbReference type="Proteomes" id="UP001198602"/>
    </source>
</evidence>
<evidence type="ECO:0000256" key="1">
    <source>
        <dbReference type="ARBA" id="ARBA00022723"/>
    </source>
</evidence>
<keyword evidence="1" id="KW-0479">Metal-binding</keyword>
<evidence type="ECO:0000256" key="9">
    <source>
        <dbReference type="ARBA" id="ARBA00023235"/>
    </source>
</evidence>
<keyword evidence="4 12" id="KW-0347">Helicase</keyword>
<evidence type="ECO:0000256" key="5">
    <source>
        <dbReference type="ARBA" id="ARBA00022840"/>
    </source>
</evidence>
<reference evidence="12 13" key="1">
    <citation type="submission" date="2021-07" db="EMBL/GenBank/DDBJ databases">
        <title>Characterization of Violacein-producing bacteria and related species.</title>
        <authorList>
            <person name="Wilson H.S."/>
            <person name="De Leon M.E."/>
        </authorList>
    </citation>
    <scope>NUCLEOTIDE SEQUENCE [LARGE SCALE GENOMIC DNA]</scope>
    <source>
        <strain evidence="12 13">HSC-2F05</strain>
    </source>
</reference>
<keyword evidence="9" id="KW-0413">Isomerase</keyword>
<comment type="caution">
    <text evidence="12">The sequence shown here is derived from an EMBL/GenBank/DDBJ whole genome shotgun (WGS) entry which is preliminary data.</text>
</comment>
<keyword evidence="6" id="KW-0408">Iron</keyword>
<keyword evidence="3" id="KW-0378">Hydrolase</keyword>
<evidence type="ECO:0000256" key="6">
    <source>
        <dbReference type="ARBA" id="ARBA00023004"/>
    </source>
</evidence>
<dbReference type="PROSITE" id="PS51193">
    <property type="entry name" value="HELICASE_ATP_BIND_2"/>
    <property type="match status" value="1"/>
</dbReference>
<keyword evidence="7" id="KW-0411">Iron-sulfur</keyword>
<keyword evidence="5" id="KW-0067">ATP-binding</keyword>
<dbReference type="SUPFAM" id="SSF52540">
    <property type="entry name" value="P-loop containing nucleoside triphosphate hydrolases"/>
    <property type="match status" value="1"/>
</dbReference>
<evidence type="ECO:0000259" key="11">
    <source>
        <dbReference type="PROSITE" id="PS51193"/>
    </source>
</evidence>
<dbReference type="Pfam" id="PF13307">
    <property type="entry name" value="Helicase_C_2"/>
    <property type="match status" value="1"/>
</dbReference>
<keyword evidence="8" id="KW-0238">DNA-binding</keyword>
<evidence type="ECO:0000256" key="3">
    <source>
        <dbReference type="ARBA" id="ARBA00022801"/>
    </source>
</evidence>